<dbReference type="SUPFAM" id="SSF46785">
    <property type="entry name" value="Winged helix' DNA-binding domain"/>
    <property type="match status" value="1"/>
</dbReference>
<keyword evidence="3" id="KW-1185">Reference proteome</keyword>
<dbReference type="PROSITE" id="PS50995">
    <property type="entry name" value="HTH_MARR_2"/>
    <property type="match status" value="1"/>
</dbReference>
<dbReference type="PANTHER" id="PTHR33164:SF104">
    <property type="entry name" value="TRANSCRIPTIONAL REGULATORY PROTEIN"/>
    <property type="match status" value="1"/>
</dbReference>
<dbReference type="InterPro" id="IPR036388">
    <property type="entry name" value="WH-like_DNA-bd_sf"/>
</dbReference>
<dbReference type="InterPro" id="IPR036390">
    <property type="entry name" value="WH_DNA-bd_sf"/>
</dbReference>
<feature type="domain" description="HTH marR-type" evidence="1">
    <location>
        <begin position="23"/>
        <end position="158"/>
    </location>
</feature>
<dbReference type="PANTHER" id="PTHR33164">
    <property type="entry name" value="TRANSCRIPTIONAL REGULATOR, MARR FAMILY"/>
    <property type="match status" value="1"/>
</dbReference>
<sequence>MTDAVDSFLAQWQRERPEMDATPMGVVGRLSRASSLVEHDISEYFVAQGMEPWEFDVLATLRRSGAPYTLTPKRLVARTMVGSAAMTNRVDRLVAKQLVTRETDPNNRRSVLITLTATGHELVERVVDGHVANAARLVADLEPVERTELNRLLRKLLISLGDTVEP</sequence>
<accession>A0ABZ2PPN1</accession>
<dbReference type="EMBL" id="CP147846">
    <property type="protein sequence ID" value="WXG71065.1"/>
    <property type="molecule type" value="Genomic_DNA"/>
</dbReference>
<dbReference type="InterPro" id="IPR039422">
    <property type="entry name" value="MarR/SlyA-like"/>
</dbReference>
<dbReference type="Gene3D" id="1.10.10.10">
    <property type="entry name" value="Winged helix-like DNA-binding domain superfamily/Winged helix DNA-binding domain"/>
    <property type="match status" value="1"/>
</dbReference>
<name>A0ABZ2PPN1_9NOCA</name>
<evidence type="ECO:0000259" key="1">
    <source>
        <dbReference type="PROSITE" id="PS50995"/>
    </source>
</evidence>
<evidence type="ECO:0000313" key="3">
    <source>
        <dbReference type="Proteomes" id="UP001432000"/>
    </source>
</evidence>
<dbReference type="Pfam" id="PF12802">
    <property type="entry name" value="MarR_2"/>
    <property type="match status" value="1"/>
</dbReference>
<dbReference type="Proteomes" id="UP001432000">
    <property type="component" value="Chromosome"/>
</dbReference>
<dbReference type="PRINTS" id="PR00598">
    <property type="entry name" value="HTHMARR"/>
</dbReference>
<dbReference type="SMART" id="SM00347">
    <property type="entry name" value="HTH_MARR"/>
    <property type="match status" value="1"/>
</dbReference>
<proteinExistence type="predicted"/>
<organism evidence="2 3">
    <name type="scientific">Rhodococcus sovatensis</name>
    <dbReference type="NCBI Taxonomy" id="1805840"/>
    <lineage>
        <taxon>Bacteria</taxon>
        <taxon>Bacillati</taxon>
        <taxon>Actinomycetota</taxon>
        <taxon>Actinomycetes</taxon>
        <taxon>Mycobacteriales</taxon>
        <taxon>Nocardiaceae</taxon>
        <taxon>Rhodococcus</taxon>
    </lineage>
</organism>
<evidence type="ECO:0000313" key="2">
    <source>
        <dbReference type="EMBL" id="WXG71065.1"/>
    </source>
</evidence>
<dbReference type="InterPro" id="IPR000835">
    <property type="entry name" value="HTH_MarR-typ"/>
</dbReference>
<dbReference type="RefSeq" id="WP_338892794.1">
    <property type="nucleotide sequence ID" value="NZ_CP147846.1"/>
</dbReference>
<protein>
    <submittedName>
        <fullName evidence="2">MarR family transcriptional regulator</fullName>
    </submittedName>
</protein>
<gene>
    <name evidence="2" type="ORF">WDS16_11570</name>
</gene>
<reference evidence="2 3" key="1">
    <citation type="submission" date="2024-03" db="EMBL/GenBank/DDBJ databases">
        <title>Natural products discovery in diverse microorganisms through a two-stage MS feature dereplication strategy.</title>
        <authorList>
            <person name="Zhang R."/>
        </authorList>
    </citation>
    <scope>NUCLEOTIDE SEQUENCE [LARGE SCALE GENOMIC DNA]</scope>
    <source>
        <strain evidence="2 3">18930</strain>
    </source>
</reference>